<evidence type="ECO:0000313" key="1">
    <source>
        <dbReference type="EMBL" id="GAA4894714.1"/>
    </source>
</evidence>
<keyword evidence="2" id="KW-1185">Reference proteome</keyword>
<comment type="caution">
    <text evidence="1">The sequence shown here is derived from an EMBL/GenBank/DDBJ whole genome shotgun (WGS) entry which is preliminary data.</text>
</comment>
<reference evidence="2" key="1">
    <citation type="journal article" date="2019" name="Int. J. Syst. Evol. Microbiol.">
        <title>The Global Catalogue of Microorganisms (GCM) 10K type strain sequencing project: providing services to taxonomists for standard genome sequencing and annotation.</title>
        <authorList>
            <consortium name="The Broad Institute Genomics Platform"/>
            <consortium name="The Broad Institute Genome Sequencing Center for Infectious Disease"/>
            <person name="Wu L."/>
            <person name="Ma J."/>
        </authorList>
    </citation>
    <scope>NUCLEOTIDE SEQUENCE [LARGE SCALE GENOMIC DNA]</scope>
    <source>
        <strain evidence="2">JCM 19125</strain>
    </source>
</reference>
<sequence length="154" mass="16011">MAMMLPGWLGEALNYLGFNWPLSNEDVLSGWAGDFRALAADGRTLESEIAAAVAHVTSHNHGPTVDAFVGCVRDGDSNLAALGSFIDACDTAAGVCDVCSGIVVTLKWVFIVQLGIMAASLASGPGALIVREVVRRAINAGIELAAEQILEEAL</sequence>
<organism evidence="1 2">
    <name type="scientific">Tessaracoccus lubricantis</name>
    <dbReference type="NCBI Taxonomy" id="545543"/>
    <lineage>
        <taxon>Bacteria</taxon>
        <taxon>Bacillati</taxon>
        <taxon>Actinomycetota</taxon>
        <taxon>Actinomycetes</taxon>
        <taxon>Propionibacteriales</taxon>
        <taxon>Propionibacteriaceae</taxon>
        <taxon>Tessaracoccus</taxon>
    </lineage>
</organism>
<protein>
    <submittedName>
        <fullName evidence="1">Uncharacterized protein</fullName>
    </submittedName>
</protein>
<dbReference type="EMBL" id="BAABLV010000017">
    <property type="protein sequence ID" value="GAA4894714.1"/>
    <property type="molecule type" value="Genomic_DNA"/>
</dbReference>
<name>A0ABP9FF21_9ACTN</name>
<accession>A0ABP9FF21</accession>
<dbReference type="RefSeq" id="WP_345579908.1">
    <property type="nucleotide sequence ID" value="NZ_BAABLV010000017.1"/>
</dbReference>
<evidence type="ECO:0000313" key="2">
    <source>
        <dbReference type="Proteomes" id="UP001501521"/>
    </source>
</evidence>
<dbReference type="Proteomes" id="UP001501521">
    <property type="component" value="Unassembled WGS sequence"/>
</dbReference>
<gene>
    <name evidence="1" type="ORF">GCM10025789_10060</name>
</gene>
<proteinExistence type="predicted"/>